<feature type="domain" description="MHD2" evidence="3">
    <location>
        <begin position="824"/>
        <end position="934"/>
    </location>
</feature>
<dbReference type="PANTHER" id="PTHR31280">
    <property type="entry name" value="PROTEIN UNC-13 HOMOLOG"/>
    <property type="match status" value="1"/>
</dbReference>
<dbReference type="InterPro" id="IPR008528">
    <property type="entry name" value="unc-13_homologue"/>
</dbReference>
<dbReference type="OrthoDB" id="2015333at2759"/>
<evidence type="ECO:0000313" key="4">
    <source>
        <dbReference type="EMBL" id="ERN18936.1"/>
    </source>
</evidence>
<dbReference type="EMBL" id="KI392078">
    <property type="protein sequence ID" value="ERN18936.1"/>
    <property type="molecule type" value="Genomic_DNA"/>
</dbReference>
<accession>U5CZZ6</accession>
<organism evidence="4 5">
    <name type="scientific">Amborella trichopoda</name>
    <dbReference type="NCBI Taxonomy" id="13333"/>
    <lineage>
        <taxon>Eukaryota</taxon>
        <taxon>Viridiplantae</taxon>
        <taxon>Streptophyta</taxon>
        <taxon>Embryophyta</taxon>
        <taxon>Tracheophyta</taxon>
        <taxon>Spermatophyta</taxon>
        <taxon>Magnoliopsida</taxon>
        <taxon>Amborellales</taxon>
        <taxon>Amborellaceae</taxon>
        <taxon>Amborella</taxon>
    </lineage>
</organism>
<evidence type="ECO:0000259" key="3">
    <source>
        <dbReference type="PROSITE" id="PS51259"/>
    </source>
</evidence>
<dbReference type="KEGG" id="atr:18447307"/>
<dbReference type="PANTHER" id="PTHR31280:SF1">
    <property type="entry name" value="OS03G0138600 PROTEIN"/>
    <property type="match status" value="1"/>
</dbReference>
<dbReference type="Proteomes" id="UP000017836">
    <property type="component" value="Unassembled WGS sequence"/>
</dbReference>
<reference evidence="5" key="1">
    <citation type="journal article" date="2013" name="Science">
        <title>The Amborella genome and the evolution of flowering plants.</title>
        <authorList>
            <consortium name="Amborella Genome Project"/>
        </authorList>
    </citation>
    <scope>NUCLEOTIDE SEQUENCE [LARGE SCALE GENOMIC DNA]</scope>
</reference>
<protein>
    <recommendedName>
        <fullName evidence="6">MHD1 domain-containing protein</fullName>
    </recommendedName>
</protein>
<evidence type="ECO:0000256" key="1">
    <source>
        <dbReference type="SAM" id="MobiDB-lite"/>
    </source>
</evidence>
<dbReference type="Pfam" id="PF25761">
    <property type="entry name" value="TPR_PATROL1"/>
    <property type="match status" value="1"/>
</dbReference>
<sequence length="995" mass="110485">MTAAMGVMKKETRFSIELLHSGSDLQEPEVDYEIGWPFGKVDLGPEDLRETAYEILFAACRPFPGFGGRSPLTYIPQSENTDAGIGSRMGLGLVATSRIKKALGLRTKRTSPKRGGVPNSPTSTARPRQQPFTIAELMRQQMKVSEQGLARLKKALVRIQVGQTRRPEAIFLPLELLRQLRPSEFNDLQEYHLWQRRQLRILEAGLILHPSVPLDRSTPAAQRLRDFVRSADSKPLDTSKSSDSMRVLCNSAVSLAWRNPSSDSCHWADGCPLNLHLYFSLLLSCFDIKEPTLVLDELDEIFDHMKKTWAILAISRPAHNLLFAWALFRQFVCTGQNEHNLLSAALTVLSDVAADARRAVIAGEVAYLRVAASVLACMQIWAERWLLDYHFSFERSPPGLMESVLPLALSAAKILDEELREKTQGDSAGFLVDRYVRASARGAFNRVLQGNALSNMACNGEKGAAEALILLSRETEAVALREKECFSPVLRRWHPASAGVAAAALHGCYRAVLKQYLGGVATLTPEAVQVLQAAGRLEKALVQMAVEDSAEIEDGGKAIIREMMPYEADSVIEDLMRSWVREHLFKLRECLNRAREGETWNPKSKNEPYAQSAAELMKLTKDTVDDFFGIPVVFFDDLAQDLADGIDSVLQDYTSFLSAGGTKHNYIPALPPLTRCNQDSKFHKLWRKALPCHAGHDYRYHRQHSFAAESVNSSNNGNGNGNCGLHPRPSTSRATQRLYIRLNTLHFILSQLQSLDKALFSGRRSKALPHHHRHNRLASPHLGATRNSIHVATLQVSEAAAYRLIFHDSSSVFLEGLYVPDVSNARIRPTLRALKQNLMMLGAIIMEAARPGAVREVMRAAFEAFLIVLLAGGPGRAFARCDFEMVEEDFRALKSLFSSGPDGLAEEVVEKEADTVQAVLPLLGQGSDQLIEDFGVVACEASGLGLAAGQKLPMPPTTGRWNRADPNTILRVLCYRDDVAADRFLKRSFQLPKRR</sequence>
<dbReference type="eggNOG" id="ENOG502QWTE">
    <property type="taxonomic scope" value="Eukaryota"/>
</dbReference>
<evidence type="ECO:0008006" key="6">
    <source>
        <dbReference type="Google" id="ProtNLM"/>
    </source>
</evidence>
<keyword evidence="5" id="KW-1185">Reference proteome</keyword>
<dbReference type="InterPro" id="IPR014772">
    <property type="entry name" value="Munc13_dom-2"/>
</dbReference>
<proteinExistence type="predicted"/>
<dbReference type="PROSITE" id="PS51259">
    <property type="entry name" value="MHD2"/>
    <property type="match status" value="1"/>
</dbReference>
<dbReference type="PROSITE" id="PS51258">
    <property type="entry name" value="MHD1"/>
    <property type="match status" value="1"/>
</dbReference>
<dbReference type="InterPro" id="IPR014770">
    <property type="entry name" value="Munc13_1"/>
</dbReference>
<evidence type="ECO:0000259" key="2">
    <source>
        <dbReference type="PROSITE" id="PS51258"/>
    </source>
</evidence>
<feature type="domain" description="MHD1" evidence="2">
    <location>
        <begin position="528"/>
        <end position="670"/>
    </location>
</feature>
<feature type="region of interest" description="Disordered" evidence="1">
    <location>
        <begin position="710"/>
        <end position="730"/>
    </location>
</feature>
<dbReference type="HOGENOM" id="CLU_009468_0_0_1"/>
<gene>
    <name evidence="4" type="ORF">AMTR_s00067p00188350</name>
</gene>
<feature type="compositionally biased region" description="Polar residues" evidence="1">
    <location>
        <begin position="119"/>
        <end position="128"/>
    </location>
</feature>
<feature type="region of interest" description="Disordered" evidence="1">
    <location>
        <begin position="107"/>
        <end position="128"/>
    </location>
</feature>
<name>U5CZZ6_AMBTC</name>
<dbReference type="InterPro" id="IPR057984">
    <property type="entry name" value="PATROL1_C"/>
</dbReference>
<evidence type="ECO:0000313" key="5">
    <source>
        <dbReference type="Proteomes" id="UP000017836"/>
    </source>
</evidence>
<dbReference type="Gramene" id="ERN18936">
    <property type="protein sequence ID" value="ERN18936"/>
    <property type="gene ID" value="AMTR_s00067p00188350"/>
</dbReference>
<dbReference type="AlphaFoldDB" id="U5CZZ6"/>
<dbReference type="OMA" id="WMPRSKN"/>